<dbReference type="GO" id="GO:0005788">
    <property type="term" value="C:endoplasmic reticulum lumen"/>
    <property type="evidence" value="ECO:0007669"/>
    <property type="project" value="TreeGrafter"/>
</dbReference>
<dbReference type="OrthoDB" id="427280at2759"/>
<dbReference type="EMBL" id="KN822010">
    <property type="protein sequence ID" value="KIM68150.1"/>
    <property type="molecule type" value="Genomic_DNA"/>
</dbReference>
<dbReference type="PRINTS" id="PR00421">
    <property type="entry name" value="THIOREDOXIN"/>
</dbReference>
<feature type="chain" id="PRO_5005172014" description="Thioredoxin domain-containing protein" evidence="1">
    <location>
        <begin position="20"/>
        <end position="260"/>
    </location>
</feature>
<dbReference type="PANTHER" id="PTHR45815:SF3">
    <property type="entry name" value="PROTEIN DISULFIDE-ISOMERASE A6"/>
    <property type="match status" value="1"/>
</dbReference>
<feature type="signal peptide" evidence="1">
    <location>
        <begin position="1"/>
        <end position="19"/>
    </location>
</feature>
<evidence type="ECO:0000259" key="2">
    <source>
        <dbReference type="PROSITE" id="PS51352"/>
    </source>
</evidence>
<reference evidence="4" key="2">
    <citation type="submission" date="2015-01" db="EMBL/GenBank/DDBJ databases">
        <title>Evolutionary Origins and Diversification of the Mycorrhizal Mutualists.</title>
        <authorList>
            <consortium name="DOE Joint Genome Institute"/>
            <consortium name="Mycorrhizal Genomics Consortium"/>
            <person name="Kohler A."/>
            <person name="Kuo A."/>
            <person name="Nagy L.G."/>
            <person name="Floudas D."/>
            <person name="Copeland A."/>
            <person name="Barry K.W."/>
            <person name="Cichocki N."/>
            <person name="Veneault-Fourrey C."/>
            <person name="LaButti K."/>
            <person name="Lindquist E.A."/>
            <person name="Lipzen A."/>
            <person name="Lundell T."/>
            <person name="Morin E."/>
            <person name="Murat C."/>
            <person name="Riley R."/>
            <person name="Ohm R."/>
            <person name="Sun H."/>
            <person name="Tunlid A."/>
            <person name="Henrissat B."/>
            <person name="Grigoriev I.V."/>
            <person name="Hibbett D.S."/>
            <person name="Martin F."/>
        </authorList>
    </citation>
    <scope>NUCLEOTIDE SEQUENCE [LARGE SCALE GENOMIC DNA]</scope>
    <source>
        <strain evidence="4">Foug A</strain>
    </source>
</reference>
<reference evidence="3 4" key="1">
    <citation type="submission" date="2014-04" db="EMBL/GenBank/DDBJ databases">
        <authorList>
            <consortium name="DOE Joint Genome Institute"/>
            <person name="Kuo A."/>
            <person name="Kohler A."/>
            <person name="Nagy L.G."/>
            <person name="Floudas D."/>
            <person name="Copeland A."/>
            <person name="Barry K.W."/>
            <person name="Cichocki N."/>
            <person name="Veneault-Fourrey C."/>
            <person name="LaButti K."/>
            <person name="Lindquist E.A."/>
            <person name="Lipzen A."/>
            <person name="Lundell T."/>
            <person name="Morin E."/>
            <person name="Murat C."/>
            <person name="Sun H."/>
            <person name="Tunlid A."/>
            <person name="Henrissat B."/>
            <person name="Grigoriev I.V."/>
            <person name="Hibbett D.S."/>
            <person name="Martin F."/>
            <person name="Nordberg H.P."/>
            <person name="Cantor M.N."/>
            <person name="Hua S.X."/>
        </authorList>
    </citation>
    <scope>NUCLEOTIDE SEQUENCE [LARGE SCALE GENOMIC DNA]</scope>
    <source>
        <strain evidence="3 4">Foug A</strain>
    </source>
</reference>
<sequence length="260" mass="28573">MLFIPFTSLLILLPVLASAAIFPPDSKVKALDPKGFKRVMKSNRTSVVAFVAPWCGHCQKMVPEYSKAAGSLSPLVPFYAVDCDADTNKALCAQQEVQGFPTVKVFPRGGQLPPQKYEAGERTASNFIRWASRSVPNKVAVLVKANDIPAWLDKTSDLPRVVLLNKDKRFPLLWQVLGNNFHKKIAFGHHSDPESAFSDSLGFGVEEKSKVIVYPAGSSTPILYKGGNKYESLSKFFRSIVDGTADFLQESANPPVKDEL</sequence>
<gene>
    <name evidence="3" type="ORF">SCLCIDRAFT_1209559</name>
</gene>
<dbReference type="InterPro" id="IPR036249">
    <property type="entry name" value="Thioredoxin-like_sf"/>
</dbReference>
<accession>A0A0C3E5V6</accession>
<dbReference type="HOGENOM" id="CLU_059951_1_0_1"/>
<dbReference type="Gene3D" id="3.40.30.10">
    <property type="entry name" value="Glutaredoxin"/>
    <property type="match status" value="1"/>
</dbReference>
<dbReference type="GO" id="GO:0034976">
    <property type="term" value="P:response to endoplasmic reticulum stress"/>
    <property type="evidence" value="ECO:0007669"/>
    <property type="project" value="TreeGrafter"/>
</dbReference>
<dbReference type="PANTHER" id="PTHR45815">
    <property type="entry name" value="PROTEIN DISULFIDE-ISOMERASE A6"/>
    <property type="match status" value="1"/>
</dbReference>
<protein>
    <recommendedName>
        <fullName evidence="2">Thioredoxin domain-containing protein</fullName>
    </recommendedName>
</protein>
<dbReference type="GO" id="GO:0015035">
    <property type="term" value="F:protein-disulfide reductase activity"/>
    <property type="evidence" value="ECO:0007669"/>
    <property type="project" value="TreeGrafter"/>
</dbReference>
<dbReference type="InParanoid" id="A0A0C3E5V6"/>
<proteinExistence type="predicted"/>
<dbReference type="AlphaFoldDB" id="A0A0C3E5V6"/>
<dbReference type="PROSITE" id="PS51352">
    <property type="entry name" value="THIOREDOXIN_2"/>
    <property type="match status" value="1"/>
</dbReference>
<dbReference type="InterPro" id="IPR013766">
    <property type="entry name" value="Thioredoxin_domain"/>
</dbReference>
<evidence type="ECO:0000313" key="3">
    <source>
        <dbReference type="EMBL" id="KIM68150.1"/>
    </source>
</evidence>
<keyword evidence="4" id="KW-1185">Reference proteome</keyword>
<dbReference type="Pfam" id="PF00085">
    <property type="entry name" value="Thioredoxin"/>
    <property type="match status" value="1"/>
</dbReference>
<dbReference type="STRING" id="1036808.A0A0C3E5V6"/>
<keyword evidence="1" id="KW-0732">Signal</keyword>
<evidence type="ECO:0000256" key="1">
    <source>
        <dbReference type="SAM" id="SignalP"/>
    </source>
</evidence>
<dbReference type="SUPFAM" id="SSF52833">
    <property type="entry name" value="Thioredoxin-like"/>
    <property type="match status" value="1"/>
</dbReference>
<dbReference type="FunCoup" id="A0A0C3E5V6">
    <property type="interactions" value="83"/>
</dbReference>
<feature type="domain" description="Thioredoxin" evidence="2">
    <location>
        <begin position="17"/>
        <end position="136"/>
    </location>
</feature>
<name>A0A0C3E5V6_9AGAM</name>
<organism evidence="3 4">
    <name type="scientific">Scleroderma citrinum Foug A</name>
    <dbReference type="NCBI Taxonomy" id="1036808"/>
    <lineage>
        <taxon>Eukaryota</taxon>
        <taxon>Fungi</taxon>
        <taxon>Dikarya</taxon>
        <taxon>Basidiomycota</taxon>
        <taxon>Agaricomycotina</taxon>
        <taxon>Agaricomycetes</taxon>
        <taxon>Agaricomycetidae</taxon>
        <taxon>Boletales</taxon>
        <taxon>Sclerodermatineae</taxon>
        <taxon>Sclerodermataceae</taxon>
        <taxon>Scleroderma</taxon>
    </lineage>
</organism>
<dbReference type="Proteomes" id="UP000053989">
    <property type="component" value="Unassembled WGS sequence"/>
</dbReference>
<evidence type="ECO:0000313" key="4">
    <source>
        <dbReference type="Proteomes" id="UP000053989"/>
    </source>
</evidence>